<dbReference type="WBParaSite" id="Gr19_v10_g12000.t1">
    <property type="protein sequence ID" value="Gr19_v10_g12000.t1"/>
    <property type="gene ID" value="Gr19_v10_g12000"/>
</dbReference>
<name>A0A914GX38_GLORO</name>
<keyword evidence="1" id="KW-0175">Coiled coil</keyword>
<reference evidence="4" key="1">
    <citation type="submission" date="2022-11" db="UniProtKB">
        <authorList>
            <consortium name="WormBaseParasite"/>
        </authorList>
    </citation>
    <scope>IDENTIFICATION</scope>
</reference>
<feature type="region of interest" description="Disordered" evidence="2">
    <location>
        <begin position="307"/>
        <end position="347"/>
    </location>
</feature>
<evidence type="ECO:0000256" key="1">
    <source>
        <dbReference type="SAM" id="Coils"/>
    </source>
</evidence>
<evidence type="ECO:0000256" key="2">
    <source>
        <dbReference type="SAM" id="MobiDB-lite"/>
    </source>
</evidence>
<proteinExistence type="predicted"/>
<dbReference type="Proteomes" id="UP000887572">
    <property type="component" value="Unplaced"/>
</dbReference>
<accession>A0A914GX38</accession>
<sequence length="363" mass="42129">MNPQPYVWQALPPGGAGYAHPLYTGANPFVQPQIPPPSTQFIPCPSNYLHDVSGRHQMEQQERDKNRRLEETNKTLEEGKQYLVKEVERLKSEYEQLRNEKDAALEKLLHEKELHLANAQNEKRHCEEELNKQIREAELENKRLYRDLDQMEDDLKKLIIERNQLKLDNAKLVHDADQDDAEITNCQEQLQETNAENEQLRDSLQHKNSEICKLKQRLDKLQEKADNCRRRYELNEEDLNKGREALERKEARIVELELKLKETVGCVQELKRELDATNTKCAIAEKQAKYAEDELRRLDRGGTATNNGCEKTLWEPNNNSAANSAGNTKSVETKDNKNNKSVRRYAATEAPISARKFGNDQRF</sequence>
<dbReference type="SUPFAM" id="SSF57997">
    <property type="entry name" value="Tropomyosin"/>
    <property type="match status" value="1"/>
</dbReference>
<evidence type="ECO:0000313" key="3">
    <source>
        <dbReference type="Proteomes" id="UP000887572"/>
    </source>
</evidence>
<keyword evidence="3" id="KW-1185">Reference proteome</keyword>
<feature type="compositionally biased region" description="Low complexity" evidence="2">
    <location>
        <begin position="317"/>
        <end position="327"/>
    </location>
</feature>
<dbReference type="AlphaFoldDB" id="A0A914GX38"/>
<protein>
    <submittedName>
        <fullName evidence="4">Uncharacterized protein</fullName>
    </submittedName>
</protein>
<organism evidence="3 4">
    <name type="scientific">Globodera rostochiensis</name>
    <name type="common">Golden nematode worm</name>
    <name type="synonym">Heterodera rostochiensis</name>
    <dbReference type="NCBI Taxonomy" id="31243"/>
    <lineage>
        <taxon>Eukaryota</taxon>
        <taxon>Metazoa</taxon>
        <taxon>Ecdysozoa</taxon>
        <taxon>Nematoda</taxon>
        <taxon>Chromadorea</taxon>
        <taxon>Rhabditida</taxon>
        <taxon>Tylenchina</taxon>
        <taxon>Tylenchomorpha</taxon>
        <taxon>Tylenchoidea</taxon>
        <taxon>Heteroderidae</taxon>
        <taxon>Heteroderinae</taxon>
        <taxon>Globodera</taxon>
    </lineage>
</organism>
<feature type="coiled-coil region" evidence="1">
    <location>
        <begin position="55"/>
        <end position="294"/>
    </location>
</feature>
<evidence type="ECO:0000313" key="4">
    <source>
        <dbReference type="WBParaSite" id="Gr19_v10_g12000.t1"/>
    </source>
</evidence>